<reference evidence="1" key="1">
    <citation type="submission" date="2022-12" db="EMBL/GenBank/DDBJ databases">
        <title>Draft genome assemblies for two species of Escallonia (Escalloniales).</title>
        <authorList>
            <person name="Chanderbali A."/>
            <person name="Dervinis C."/>
            <person name="Anghel I."/>
            <person name="Soltis D."/>
            <person name="Soltis P."/>
            <person name="Zapata F."/>
        </authorList>
    </citation>
    <scope>NUCLEOTIDE SEQUENCE</scope>
    <source>
        <strain evidence="1">UCBG64.0493</strain>
        <tissue evidence="1">Leaf</tissue>
    </source>
</reference>
<dbReference type="Gene3D" id="3.30.559.10">
    <property type="entry name" value="Chloramphenicol acetyltransferase-like domain"/>
    <property type="match status" value="1"/>
</dbReference>
<proteinExistence type="predicted"/>
<dbReference type="Proteomes" id="UP001188597">
    <property type="component" value="Unassembled WGS sequence"/>
</dbReference>
<name>A0AA89B5W4_9ASTE</name>
<sequence>MVSTPMESLVTDLKLSSVVPARIIGEDKFHELTNMDLAMKLHYLRGVYFFKSEAVQGLDIFDLKKPTFHLLDLYRPSSGRIRRSEKGRPLIKCNDGGLRIVEAQCITSTVNEWLAMEDGHSLNHLLTYNHVLGPDLGFSPLVFIQDQRAKCNDDNKVGGRAEVMVVSSIDVLVDPMVRNGGSERVMVAD</sequence>
<accession>A0AA89B5W4</accession>
<evidence type="ECO:0000313" key="2">
    <source>
        <dbReference type="Proteomes" id="UP001188597"/>
    </source>
</evidence>
<dbReference type="Pfam" id="PF02458">
    <property type="entry name" value="Transferase"/>
    <property type="match status" value="1"/>
</dbReference>
<organism evidence="1 2">
    <name type="scientific">Escallonia herrerae</name>
    <dbReference type="NCBI Taxonomy" id="1293975"/>
    <lineage>
        <taxon>Eukaryota</taxon>
        <taxon>Viridiplantae</taxon>
        <taxon>Streptophyta</taxon>
        <taxon>Embryophyta</taxon>
        <taxon>Tracheophyta</taxon>
        <taxon>Spermatophyta</taxon>
        <taxon>Magnoliopsida</taxon>
        <taxon>eudicotyledons</taxon>
        <taxon>Gunneridae</taxon>
        <taxon>Pentapetalae</taxon>
        <taxon>asterids</taxon>
        <taxon>campanulids</taxon>
        <taxon>Escalloniales</taxon>
        <taxon>Escalloniaceae</taxon>
        <taxon>Escallonia</taxon>
    </lineage>
</organism>
<keyword evidence="2" id="KW-1185">Reference proteome</keyword>
<dbReference type="AlphaFoldDB" id="A0AA89B5W4"/>
<gene>
    <name evidence="1" type="ORF">RJ639_036568</name>
</gene>
<protein>
    <submittedName>
        <fullName evidence="1">Uncharacterized protein</fullName>
    </submittedName>
</protein>
<evidence type="ECO:0000313" key="1">
    <source>
        <dbReference type="EMBL" id="KAK3030764.1"/>
    </source>
</evidence>
<comment type="caution">
    <text evidence="1">The sequence shown here is derived from an EMBL/GenBank/DDBJ whole genome shotgun (WGS) entry which is preliminary data.</text>
</comment>
<dbReference type="InterPro" id="IPR023213">
    <property type="entry name" value="CAT-like_dom_sf"/>
</dbReference>
<dbReference type="EMBL" id="JAVXUP010000329">
    <property type="protein sequence ID" value="KAK3030764.1"/>
    <property type="molecule type" value="Genomic_DNA"/>
</dbReference>